<name>A0AAV4UC61_9ARAC</name>
<evidence type="ECO:0000313" key="3">
    <source>
        <dbReference type="Proteomes" id="UP001054837"/>
    </source>
</evidence>
<organism evidence="2 3">
    <name type="scientific">Caerostris darwini</name>
    <dbReference type="NCBI Taxonomy" id="1538125"/>
    <lineage>
        <taxon>Eukaryota</taxon>
        <taxon>Metazoa</taxon>
        <taxon>Ecdysozoa</taxon>
        <taxon>Arthropoda</taxon>
        <taxon>Chelicerata</taxon>
        <taxon>Arachnida</taxon>
        <taxon>Araneae</taxon>
        <taxon>Araneomorphae</taxon>
        <taxon>Entelegynae</taxon>
        <taxon>Araneoidea</taxon>
        <taxon>Araneidae</taxon>
        <taxon>Caerostris</taxon>
    </lineage>
</organism>
<accession>A0AAV4UC61</accession>
<dbReference type="AlphaFoldDB" id="A0AAV4UC61"/>
<reference evidence="2 3" key="1">
    <citation type="submission" date="2021-06" db="EMBL/GenBank/DDBJ databases">
        <title>Caerostris darwini draft genome.</title>
        <authorList>
            <person name="Kono N."/>
            <person name="Arakawa K."/>
        </authorList>
    </citation>
    <scope>NUCLEOTIDE SEQUENCE [LARGE SCALE GENOMIC DNA]</scope>
</reference>
<evidence type="ECO:0000256" key="1">
    <source>
        <dbReference type="SAM" id="MobiDB-lite"/>
    </source>
</evidence>
<comment type="caution">
    <text evidence="2">The sequence shown here is derived from an EMBL/GenBank/DDBJ whole genome shotgun (WGS) entry which is preliminary data.</text>
</comment>
<dbReference type="Proteomes" id="UP001054837">
    <property type="component" value="Unassembled WGS sequence"/>
</dbReference>
<dbReference type="EMBL" id="BPLQ01011076">
    <property type="protein sequence ID" value="GIY55343.1"/>
    <property type="molecule type" value="Genomic_DNA"/>
</dbReference>
<sequence length="109" mass="12351">MVEAGRVCRMCKFSGNRCYPQCEDAGSSGERWQKKSSADHFTTQEAVENVGRRRVRQIISGNRLMVEAGRECRMCKFSGNRCYSQCEDAGSSGERWQKKSSADHFKAID</sequence>
<feature type="compositionally biased region" description="Basic and acidic residues" evidence="1">
    <location>
        <begin position="95"/>
        <end position="109"/>
    </location>
</feature>
<evidence type="ECO:0000313" key="2">
    <source>
        <dbReference type="EMBL" id="GIY55343.1"/>
    </source>
</evidence>
<feature type="region of interest" description="Disordered" evidence="1">
    <location>
        <begin position="88"/>
        <end position="109"/>
    </location>
</feature>
<protein>
    <submittedName>
        <fullName evidence="2">Uncharacterized protein</fullName>
    </submittedName>
</protein>
<keyword evidence="3" id="KW-1185">Reference proteome</keyword>
<gene>
    <name evidence="2" type="ORF">CDAR_65851</name>
</gene>
<proteinExistence type="predicted"/>